<dbReference type="InterPro" id="IPR053040">
    <property type="entry name" value="LRR-containing_protein_71"/>
</dbReference>
<dbReference type="PROSITE" id="PS51450">
    <property type="entry name" value="LRR"/>
    <property type="match status" value="1"/>
</dbReference>
<evidence type="ECO:0000256" key="1">
    <source>
        <dbReference type="SAM" id="MobiDB-lite"/>
    </source>
</evidence>
<dbReference type="PANTHER" id="PTHR46984">
    <property type="entry name" value="LEUCINE-RICH REPEAT-CONTAINING PROTEIN 71"/>
    <property type="match status" value="1"/>
</dbReference>
<dbReference type="AlphaFoldDB" id="A0A0N0P4C3"/>
<accession>A0A0N0P4C3</accession>
<feature type="compositionally biased region" description="Polar residues" evidence="1">
    <location>
        <begin position="251"/>
        <end position="267"/>
    </location>
</feature>
<protein>
    <recommendedName>
        <fullName evidence="4">Leucine-rich repeat protein</fullName>
    </recommendedName>
</protein>
<dbReference type="OMA" id="LHYPVFC"/>
<proteinExistence type="predicted"/>
<name>A0A0N0P4C3_LEPSE</name>
<feature type="region of interest" description="Disordered" evidence="1">
    <location>
        <begin position="602"/>
        <end position="666"/>
    </location>
</feature>
<feature type="region of interest" description="Disordered" evidence="1">
    <location>
        <begin position="251"/>
        <end position="312"/>
    </location>
</feature>
<evidence type="ECO:0000313" key="3">
    <source>
        <dbReference type="Proteomes" id="UP000038009"/>
    </source>
</evidence>
<dbReference type="Proteomes" id="UP000038009">
    <property type="component" value="Unassembled WGS sequence"/>
</dbReference>
<dbReference type="Pfam" id="PF13516">
    <property type="entry name" value="LRR_6"/>
    <property type="match status" value="2"/>
</dbReference>
<dbReference type="VEuPathDB" id="TriTrypDB:Lsey_0241_0070"/>
<evidence type="ECO:0008006" key="4">
    <source>
        <dbReference type="Google" id="ProtNLM"/>
    </source>
</evidence>
<organism evidence="2 3">
    <name type="scientific">Leptomonas seymouri</name>
    <dbReference type="NCBI Taxonomy" id="5684"/>
    <lineage>
        <taxon>Eukaryota</taxon>
        <taxon>Discoba</taxon>
        <taxon>Euglenozoa</taxon>
        <taxon>Kinetoplastea</taxon>
        <taxon>Metakinetoplastina</taxon>
        <taxon>Trypanosomatida</taxon>
        <taxon>Trypanosomatidae</taxon>
        <taxon>Leishmaniinae</taxon>
        <taxon>Leptomonas</taxon>
    </lineage>
</organism>
<dbReference type="InterPro" id="IPR032675">
    <property type="entry name" value="LRR_dom_sf"/>
</dbReference>
<dbReference type="Gene3D" id="3.80.10.10">
    <property type="entry name" value="Ribonuclease Inhibitor"/>
    <property type="match status" value="1"/>
</dbReference>
<sequence length="842" mass="89373">MLFEPCGDLLKDYGAYCETLRVTEREEVYSAIHTCTVEVPRLSIPGEDCDAASARAEGEEGRGGAGSTSSFKPKSSRKASRVGAEDATSGRRKSSMLVASAAGGAGAVSSLAEATAVPPVVNATLTSIKLHYPVFCLNQRDMTPLGRAIPHCPSLLSIELVGCGLSVQSYMKLVDAIYRSPRVISVTVDFNVPFIEYHCQRRSTSLRDTVEAGFVIDPTLHPPNYTGSTTPDFLLGPLQQSDQTTDFRSLVSSTTSQDPGCNVSAATAQPRGSAASSSGHVAGTTNTASFAPGQQAHNGSTRKAGDAASKNLTPLDSRLSRISFADTAGAAGVDAFTQGLLRVAGARNSGLHEDENASTTLYLYPTQYCGLDQQPTPLELQIQEEKEKKGKADGKKVQQLQVQRDMLRTFDQQHRIPVPKAWDGILLTGIHHLSLRGNHIDDATAGRLAQVLMDHPQSRLVSLNLWGNEITDVGAAALARMLRVNNVLQVLDLGNNQLSDVGLLELVSVFLMQQLTSQEEIFAARNAYLTRRGASEAEQKAAGVPLVLADIPSYEDLYAHWWYTQQQMAQGLSPVVAGTSQTDAVKVGNSKASQSPTLAFVSLPAPPARDAQSSPTAAGNPKRTPPTKSKANKAESLASAATGTNSAAAPNATMSSSAARAANRHPTSFDRCCVRVRHIADNDPTIRIPGNMVLEVLNLEENRFITVAGAREAARLLQLREPVEAAEMLAMVEVRETQGLLSGHSSRPTSVSTTPNGAAHRQVTAMGLSSTTASANVSSSALLAAGATVVHAPELHCAGLRLRVCGVRSHHESNREAWSEIDAVQEELNAALAIWASSSPSA</sequence>
<dbReference type="EMBL" id="LJSK01000241">
    <property type="protein sequence ID" value="KPI84667.1"/>
    <property type="molecule type" value="Genomic_DNA"/>
</dbReference>
<feature type="region of interest" description="Disordered" evidence="1">
    <location>
        <begin position="51"/>
        <end position="89"/>
    </location>
</feature>
<reference evidence="2 3" key="1">
    <citation type="journal article" date="2015" name="PLoS Pathog.">
        <title>Leptomonas seymouri: Adaptations to the Dixenous Life Cycle Analyzed by Genome Sequencing, Transcriptome Profiling and Co-infection with Leishmania donovani.</title>
        <authorList>
            <person name="Kraeva N."/>
            <person name="Butenko A."/>
            <person name="Hlavacova J."/>
            <person name="Kostygov A."/>
            <person name="Myskova J."/>
            <person name="Grybchuk D."/>
            <person name="Lestinova T."/>
            <person name="Votypka J."/>
            <person name="Volf P."/>
            <person name="Opperdoes F."/>
            <person name="Flegontov P."/>
            <person name="Lukes J."/>
            <person name="Yurchenko V."/>
        </authorList>
    </citation>
    <scope>NUCLEOTIDE SEQUENCE [LARGE SCALE GENOMIC DNA]</scope>
    <source>
        <strain evidence="2 3">ATCC 30220</strain>
    </source>
</reference>
<dbReference type="PANTHER" id="PTHR46984:SF1">
    <property type="entry name" value="LEUCINE-RICH REPEAT-CONTAINING PROTEIN 71"/>
    <property type="match status" value="1"/>
</dbReference>
<keyword evidence="3" id="KW-1185">Reference proteome</keyword>
<dbReference type="SUPFAM" id="SSF52047">
    <property type="entry name" value="RNI-like"/>
    <property type="match status" value="1"/>
</dbReference>
<evidence type="ECO:0000313" key="2">
    <source>
        <dbReference type="EMBL" id="KPI84667.1"/>
    </source>
</evidence>
<dbReference type="SMART" id="SM00368">
    <property type="entry name" value="LRR_RI"/>
    <property type="match status" value="4"/>
</dbReference>
<feature type="compositionally biased region" description="Low complexity" evidence="1">
    <location>
        <begin position="638"/>
        <end position="653"/>
    </location>
</feature>
<gene>
    <name evidence="2" type="ORF">ABL78_6283</name>
</gene>
<comment type="caution">
    <text evidence="2">The sequence shown here is derived from an EMBL/GenBank/DDBJ whole genome shotgun (WGS) entry which is preliminary data.</text>
</comment>
<dbReference type="OrthoDB" id="120976at2759"/>
<dbReference type="InterPro" id="IPR001611">
    <property type="entry name" value="Leu-rich_rpt"/>
</dbReference>